<dbReference type="STRING" id="1769779.AUP74_00184"/>
<sequence length="261" mass="29764" precursor="true">MNNASSYALPVIVSVVLHALLIGVLAFGWEATQEPPRKMVPNFVQAKLVTMEATVKKKTAPPKVDLIKQRQQQELKRQREAKAEQERRAALERKKKQEAEKRKKAEADRKRKAAEEKARKEKERKEKERKEQQLEQERQSAFEEALEEEEELLDARESSQAVMSVAQAIQQRIEQAWSQPPSARNGMVTEVSISFVPTGRVVAANITKSSGNAALDRSVLNAVRKVEVFPEVAELAREEPAMFEREVRNTQLIFRVEGLRQ</sequence>
<evidence type="ECO:0000256" key="6">
    <source>
        <dbReference type="SAM" id="Phobius"/>
    </source>
</evidence>
<dbReference type="GO" id="GO:0043213">
    <property type="term" value="P:bacteriocin transport"/>
    <property type="evidence" value="ECO:0007669"/>
    <property type="project" value="InterPro"/>
</dbReference>
<evidence type="ECO:0000256" key="4">
    <source>
        <dbReference type="ARBA" id="ARBA00023136"/>
    </source>
</evidence>
<keyword evidence="4 6" id="KW-0472">Membrane</keyword>
<gene>
    <name evidence="7" type="ORF">AUP74_00184</name>
</gene>
<dbReference type="OrthoDB" id="9779830at2"/>
<evidence type="ECO:0000256" key="3">
    <source>
        <dbReference type="ARBA" id="ARBA00022989"/>
    </source>
</evidence>
<keyword evidence="2 6" id="KW-0812">Transmembrane</keyword>
<accession>A0A1C9W3E4</accession>
<name>A0A1C9W3E4_9GAMM</name>
<dbReference type="EMBL" id="CP014143">
    <property type="protein sequence ID" value="AOS95657.1"/>
    <property type="molecule type" value="Genomic_DNA"/>
</dbReference>
<dbReference type="Gene3D" id="3.30.1150.10">
    <property type="match status" value="1"/>
</dbReference>
<comment type="subcellular location">
    <subcellularLocation>
        <location evidence="1">Membrane</location>
        <topology evidence="1">Single-pass membrane protein</topology>
    </subcellularLocation>
</comment>
<dbReference type="PATRIC" id="fig|1769779.3.peg.181"/>
<organism evidence="7 8">
    <name type="scientific">Microbulbifer aggregans</name>
    <dbReference type="NCBI Taxonomy" id="1769779"/>
    <lineage>
        <taxon>Bacteria</taxon>
        <taxon>Pseudomonadati</taxon>
        <taxon>Pseudomonadota</taxon>
        <taxon>Gammaproteobacteria</taxon>
        <taxon>Cellvibrionales</taxon>
        <taxon>Microbulbiferaceae</taxon>
        <taxon>Microbulbifer</taxon>
    </lineage>
</organism>
<evidence type="ECO:0000256" key="2">
    <source>
        <dbReference type="ARBA" id="ARBA00022692"/>
    </source>
</evidence>
<feature type="region of interest" description="Disordered" evidence="5">
    <location>
        <begin position="57"/>
        <end position="157"/>
    </location>
</feature>
<dbReference type="AlphaFoldDB" id="A0A1C9W3E4"/>
<dbReference type="InterPro" id="IPR006260">
    <property type="entry name" value="TonB/TolA_C"/>
</dbReference>
<dbReference type="NCBIfam" id="TIGR02794">
    <property type="entry name" value="tolA_full"/>
    <property type="match status" value="1"/>
</dbReference>
<dbReference type="KEGG" id="micc:AUP74_00184"/>
<dbReference type="Proteomes" id="UP000095672">
    <property type="component" value="Chromosome"/>
</dbReference>
<protein>
    <recommendedName>
        <fullName evidence="9">Cell envelope integrity inner membrane protein TolA</fullName>
    </recommendedName>
</protein>
<reference evidence="8" key="1">
    <citation type="submission" date="2016-01" db="EMBL/GenBank/DDBJ databases">
        <title>Complete genome sequence of Microbulbifer sp. CCB-MM1, a halophile isolated from Matang Mangrove Forest, Perak.</title>
        <authorList>
            <person name="Moh T.H."/>
            <person name="Dinesh B."/>
            <person name="Lau N.-S."/>
            <person name="Go F."/>
            <person name="Alexander Chong S.-C."/>
        </authorList>
    </citation>
    <scope>NUCLEOTIDE SEQUENCE [LARGE SCALE GENOMIC DNA]</scope>
    <source>
        <strain evidence="8">CCB-MM1</strain>
    </source>
</reference>
<evidence type="ECO:0000313" key="8">
    <source>
        <dbReference type="Proteomes" id="UP000095672"/>
    </source>
</evidence>
<proteinExistence type="predicted"/>
<keyword evidence="3 6" id="KW-1133">Transmembrane helix</keyword>
<dbReference type="Pfam" id="PF13103">
    <property type="entry name" value="TonB_2"/>
    <property type="match status" value="1"/>
</dbReference>
<dbReference type="RefSeq" id="WP_069945907.1">
    <property type="nucleotide sequence ID" value="NZ_CP014143.1"/>
</dbReference>
<evidence type="ECO:0000256" key="5">
    <source>
        <dbReference type="SAM" id="MobiDB-lite"/>
    </source>
</evidence>
<dbReference type="GO" id="GO:0019534">
    <property type="term" value="F:toxin transmembrane transporter activity"/>
    <property type="evidence" value="ECO:0007669"/>
    <property type="project" value="InterPro"/>
</dbReference>
<feature type="transmembrane region" description="Helical" evidence="6">
    <location>
        <begin position="6"/>
        <end position="29"/>
    </location>
</feature>
<dbReference type="GO" id="GO:0016020">
    <property type="term" value="C:membrane"/>
    <property type="evidence" value="ECO:0007669"/>
    <property type="project" value="UniProtKB-SubCell"/>
</dbReference>
<evidence type="ECO:0000313" key="7">
    <source>
        <dbReference type="EMBL" id="AOS95657.1"/>
    </source>
</evidence>
<evidence type="ECO:0000256" key="1">
    <source>
        <dbReference type="ARBA" id="ARBA00004167"/>
    </source>
</evidence>
<dbReference type="InterPro" id="IPR014161">
    <property type="entry name" value="Tol-Pal_TolA"/>
</dbReference>
<keyword evidence="8" id="KW-1185">Reference proteome</keyword>
<evidence type="ECO:0008006" key="9">
    <source>
        <dbReference type="Google" id="ProtNLM"/>
    </source>
</evidence>
<dbReference type="NCBIfam" id="TIGR01352">
    <property type="entry name" value="tonB_Cterm"/>
    <property type="match status" value="1"/>
</dbReference>
<feature type="compositionally biased region" description="Basic and acidic residues" evidence="5">
    <location>
        <begin position="65"/>
        <end position="141"/>
    </location>
</feature>
<dbReference type="SUPFAM" id="SSF74653">
    <property type="entry name" value="TolA/TonB C-terminal domain"/>
    <property type="match status" value="1"/>
</dbReference>